<dbReference type="OrthoDB" id="9800814at2"/>
<keyword evidence="5 12" id="KW-0436">Ligase</keyword>
<proteinExistence type="inferred from homology"/>
<dbReference type="HAMAP" id="MF_00125">
    <property type="entry name" value="HisZ"/>
    <property type="match status" value="1"/>
</dbReference>
<dbReference type="InterPro" id="IPR004516">
    <property type="entry name" value="HisRS/HisZ"/>
</dbReference>
<evidence type="ECO:0000313" key="15">
    <source>
        <dbReference type="EMBL" id="ACZ42148.1"/>
    </source>
</evidence>
<dbReference type="GO" id="GO:0004821">
    <property type="term" value="F:histidine-tRNA ligase activity"/>
    <property type="evidence" value="ECO:0007669"/>
    <property type="project" value="UniProtKB-UniRule"/>
</dbReference>
<dbReference type="InterPro" id="IPR004517">
    <property type="entry name" value="HisZ"/>
</dbReference>
<dbReference type="InterPro" id="IPR006195">
    <property type="entry name" value="aa-tRNA-synth_II"/>
</dbReference>
<dbReference type="CDD" id="cd00859">
    <property type="entry name" value="HisRS_anticodon"/>
    <property type="match status" value="1"/>
</dbReference>
<keyword evidence="16" id="KW-1185">Reference proteome</keyword>
<comment type="catalytic activity">
    <reaction evidence="11 12">
        <text>tRNA(His) + L-histidine + ATP = L-histidyl-tRNA(His) + AMP + diphosphate + H(+)</text>
        <dbReference type="Rhea" id="RHEA:17313"/>
        <dbReference type="Rhea" id="RHEA-COMP:9665"/>
        <dbReference type="Rhea" id="RHEA-COMP:9689"/>
        <dbReference type="ChEBI" id="CHEBI:15378"/>
        <dbReference type="ChEBI" id="CHEBI:30616"/>
        <dbReference type="ChEBI" id="CHEBI:33019"/>
        <dbReference type="ChEBI" id="CHEBI:57595"/>
        <dbReference type="ChEBI" id="CHEBI:78442"/>
        <dbReference type="ChEBI" id="CHEBI:78527"/>
        <dbReference type="ChEBI" id="CHEBI:456215"/>
        <dbReference type="EC" id="6.1.1.21"/>
    </reaction>
</comment>
<dbReference type="eggNOG" id="COG0124">
    <property type="taxonomic scope" value="Bacteria"/>
</dbReference>
<dbReference type="Pfam" id="PF13393">
    <property type="entry name" value="tRNA-synt_His"/>
    <property type="match status" value="1"/>
</dbReference>
<dbReference type="GO" id="GO:0005524">
    <property type="term" value="F:ATP binding"/>
    <property type="evidence" value="ECO:0007669"/>
    <property type="project" value="UniProtKB-UniRule"/>
</dbReference>
<reference evidence="16" key="1">
    <citation type="journal article" date="2010" name="Stand. Genomic Sci.">
        <title>Complete genome sequence of 'Thermobaculum terrenum' type strain (YNP1).</title>
        <authorList>
            <person name="Kiss H."/>
            <person name="Cleland D."/>
            <person name="Lapidus A."/>
            <person name="Lucas S."/>
            <person name="Glavina Del Rio T."/>
            <person name="Nolan M."/>
            <person name="Tice H."/>
            <person name="Han C."/>
            <person name="Goodwin L."/>
            <person name="Pitluck S."/>
            <person name="Liolios K."/>
            <person name="Ivanova N."/>
            <person name="Mavromatis K."/>
            <person name="Ovchinnikova G."/>
            <person name="Pati A."/>
            <person name="Chen A."/>
            <person name="Palaniappan K."/>
            <person name="Land M."/>
            <person name="Hauser L."/>
            <person name="Chang Y."/>
            <person name="Jeffries C."/>
            <person name="Lu M."/>
            <person name="Brettin T."/>
            <person name="Detter J."/>
            <person name="Goker M."/>
            <person name="Tindall B."/>
            <person name="Beck B."/>
            <person name="McDermott T."/>
            <person name="Woyke T."/>
            <person name="Bristow J."/>
            <person name="Eisen J."/>
            <person name="Markowitz V."/>
            <person name="Hugenholtz P."/>
            <person name="Kyrpides N."/>
            <person name="Klenk H."/>
            <person name="Cheng J."/>
        </authorList>
    </citation>
    <scope>NUCLEOTIDE SEQUENCE [LARGE SCALE GENOMIC DNA]</scope>
    <source>
        <strain evidence="16">ATCC BAA-798 / YNP1</strain>
    </source>
</reference>
<dbReference type="InterPro" id="IPR041715">
    <property type="entry name" value="HisRS-like_core"/>
</dbReference>
<keyword evidence="8 12" id="KW-0648">Protein biosynthesis</keyword>
<dbReference type="STRING" id="525904.Tter_1240"/>
<feature type="binding site" evidence="13">
    <location>
        <position position="125"/>
    </location>
    <ligand>
        <name>L-histidine</name>
        <dbReference type="ChEBI" id="CHEBI:57595"/>
    </ligand>
</feature>
<evidence type="ECO:0000256" key="5">
    <source>
        <dbReference type="ARBA" id="ARBA00022598"/>
    </source>
</evidence>
<dbReference type="PANTHER" id="PTHR11476">
    <property type="entry name" value="HISTIDYL-TRNA SYNTHETASE"/>
    <property type="match status" value="1"/>
</dbReference>
<keyword evidence="4 12" id="KW-0963">Cytoplasm</keyword>
<dbReference type="PIRSF" id="PIRSF001549">
    <property type="entry name" value="His-tRNA_synth"/>
    <property type="match status" value="1"/>
</dbReference>
<dbReference type="Pfam" id="PF03129">
    <property type="entry name" value="HGTP_anticodon"/>
    <property type="match status" value="1"/>
</dbReference>
<evidence type="ECO:0000256" key="8">
    <source>
        <dbReference type="ARBA" id="ARBA00022917"/>
    </source>
</evidence>
<feature type="binding site" evidence="13">
    <location>
        <position position="276"/>
    </location>
    <ligand>
        <name>L-histidine</name>
        <dbReference type="ChEBI" id="CHEBI:57595"/>
    </ligand>
</feature>
<keyword evidence="7 12" id="KW-0067">ATP-binding</keyword>
<protein>
    <recommendedName>
        <fullName evidence="12">Histidine--tRNA ligase</fullName>
        <ecNumber evidence="12">6.1.1.21</ecNumber>
    </recommendedName>
    <alternativeName>
        <fullName evidence="12">Histidyl-tRNA synthetase</fullName>
        <shortName evidence="12">HisRS</shortName>
    </alternativeName>
</protein>
<evidence type="ECO:0000256" key="1">
    <source>
        <dbReference type="ARBA" id="ARBA00004496"/>
    </source>
</evidence>
<dbReference type="HOGENOM" id="CLU_025113_3_0_0"/>
<comment type="similarity">
    <text evidence="3">Belongs to the class-II aminoacyl-tRNA synthetase family. HisZ subfamily.</text>
</comment>
<evidence type="ECO:0000256" key="3">
    <source>
        <dbReference type="ARBA" id="ARBA00005539"/>
    </source>
</evidence>
<evidence type="ECO:0000256" key="13">
    <source>
        <dbReference type="PIRSR" id="PIRSR001549-1"/>
    </source>
</evidence>
<feature type="domain" description="Aminoacyl-transfer RNA synthetases class-II family profile" evidence="14">
    <location>
        <begin position="1"/>
        <end position="340"/>
    </location>
</feature>
<dbReference type="GO" id="GO:0005737">
    <property type="term" value="C:cytoplasm"/>
    <property type="evidence" value="ECO:0007669"/>
    <property type="project" value="UniProtKB-SubCell"/>
</dbReference>
<evidence type="ECO:0000256" key="2">
    <source>
        <dbReference type="ARBA" id="ARBA00004667"/>
    </source>
</evidence>
<dbReference type="PANTHER" id="PTHR11476:SF7">
    <property type="entry name" value="HISTIDINE--TRNA LIGASE"/>
    <property type="match status" value="1"/>
</dbReference>
<keyword evidence="9 12" id="KW-0030">Aminoacyl-tRNA synthetase</keyword>
<dbReference type="InterPro" id="IPR015807">
    <property type="entry name" value="His-tRNA-ligase"/>
</dbReference>
<dbReference type="InterPro" id="IPR033656">
    <property type="entry name" value="HisRS_anticodon"/>
</dbReference>
<feature type="binding site" evidence="13">
    <location>
        <position position="129"/>
    </location>
    <ligand>
        <name>L-histidine</name>
        <dbReference type="ChEBI" id="CHEBI:57595"/>
    </ligand>
</feature>
<evidence type="ECO:0000256" key="4">
    <source>
        <dbReference type="ARBA" id="ARBA00022490"/>
    </source>
</evidence>
<evidence type="ECO:0000256" key="7">
    <source>
        <dbReference type="ARBA" id="ARBA00022840"/>
    </source>
</evidence>
<evidence type="ECO:0000256" key="6">
    <source>
        <dbReference type="ARBA" id="ARBA00022741"/>
    </source>
</evidence>
<evidence type="ECO:0000256" key="9">
    <source>
        <dbReference type="ARBA" id="ARBA00023146"/>
    </source>
</evidence>
<feature type="binding site" evidence="13">
    <location>
        <begin position="280"/>
        <end position="281"/>
    </location>
    <ligand>
        <name>L-histidine</name>
        <dbReference type="ChEBI" id="CHEBI:57595"/>
    </ligand>
</feature>
<dbReference type="InterPro" id="IPR036621">
    <property type="entry name" value="Anticodon-bd_dom_sf"/>
</dbReference>
<name>D1CBI3_THET1</name>
<evidence type="ECO:0000313" key="16">
    <source>
        <dbReference type="Proteomes" id="UP000000323"/>
    </source>
</evidence>
<dbReference type="GO" id="GO:0006427">
    <property type="term" value="P:histidyl-tRNA aminoacylation"/>
    <property type="evidence" value="ECO:0007669"/>
    <property type="project" value="UniProtKB-UniRule"/>
</dbReference>
<dbReference type="Proteomes" id="UP000000323">
    <property type="component" value="Chromosome 1"/>
</dbReference>
<organism evidence="15 16">
    <name type="scientific">Thermobaculum terrenum (strain ATCC BAA-798 / CCMEE 7001 / YNP1)</name>
    <dbReference type="NCBI Taxonomy" id="525904"/>
    <lineage>
        <taxon>Bacteria</taxon>
        <taxon>Bacillati</taxon>
        <taxon>Chloroflexota</taxon>
        <taxon>Chloroflexia</taxon>
        <taxon>Candidatus Thermobaculales</taxon>
        <taxon>Candidatus Thermobaculaceae</taxon>
        <taxon>Thermobaculum</taxon>
    </lineage>
</organism>
<comment type="subcellular location">
    <subcellularLocation>
        <location evidence="1 12">Cytoplasm</location>
    </subcellularLocation>
</comment>
<sequence length="439" mass="49090">MSDRLNPQRLRGFRDFLPESMALRKYVIRTFEEIFERYGFLPLETPSLEYAETFEGKSSTEAETLMYKFVDAGGRRVGLRYDLTVPLARVVGMHPDLPMPFKRYHIAPVWRAERPQKGRYREFWQCDVDIVGSDEPAADAEILAIISDCLSAVGFKEYRVLINHRKILSAMARVAGASPEQAVHVYRAIDRLSKVGADGVRQELIQLGLSPDSSDRLIALINIEGDADTVLSHLERLLEDQPEGIQAINELRSILNLLSNYNVNMNSYLIQPSLARGLDYYTGAVFETVVDEPKVGSVTGGGRYDELVGIFAGKKIPTVGTSLGLERIIDVLEELGLMTPPRVSADVFVTVFDTSCIASSIQIAANLRRKGIKTELYLGKPGSLRKQLTYASRLGIPWVIIAGPDELANNEVTLRDMQSGEQKRLPLHELPEHIKSLWS</sequence>
<evidence type="ECO:0000259" key="14">
    <source>
        <dbReference type="PROSITE" id="PS50862"/>
    </source>
</evidence>
<feature type="binding site" evidence="13">
    <location>
        <begin position="82"/>
        <end position="84"/>
    </location>
    <ligand>
        <name>L-histidine</name>
        <dbReference type="ChEBI" id="CHEBI:57595"/>
    </ligand>
</feature>
<dbReference type="EMBL" id="CP001825">
    <property type="protein sequence ID" value="ACZ42148.1"/>
    <property type="molecule type" value="Genomic_DNA"/>
</dbReference>
<dbReference type="SUPFAM" id="SSF52954">
    <property type="entry name" value="Class II aaRS ABD-related"/>
    <property type="match status" value="1"/>
</dbReference>
<dbReference type="RefSeq" id="WP_012875183.1">
    <property type="nucleotide sequence ID" value="NC_013525.1"/>
</dbReference>
<dbReference type="PROSITE" id="PS50862">
    <property type="entry name" value="AA_TRNA_LIGASE_II"/>
    <property type="match status" value="1"/>
</dbReference>
<dbReference type="Gene3D" id="3.30.930.10">
    <property type="entry name" value="Bira Bifunctional Protein, Domain 2"/>
    <property type="match status" value="1"/>
</dbReference>
<accession>D1CBI3</accession>
<gene>
    <name evidence="12" type="primary">hisS</name>
    <name evidence="15" type="ordered locus">Tter_1240</name>
</gene>
<dbReference type="UniPathway" id="UPA00031">
    <property type="reaction ID" value="UER00006"/>
</dbReference>
<dbReference type="KEGG" id="ttr:Tter_1240"/>
<dbReference type="GO" id="GO:0000105">
    <property type="term" value="P:L-histidine biosynthetic process"/>
    <property type="evidence" value="ECO:0007669"/>
    <property type="project" value="UniProtKB-UniPathway"/>
</dbReference>
<comment type="subunit">
    <text evidence="12">Homodimer.</text>
</comment>
<comment type="pathway">
    <text evidence="2">Amino-acid biosynthesis; L-histidine biosynthesis; L-histidine from 5-phospho-alpha-D-ribose 1-diphosphate: step 1/9.</text>
</comment>
<dbReference type="InterPro" id="IPR004154">
    <property type="entry name" value="Anticodon-bd"/>
</dbReference>
<dbReference type="HAMAP" id="MF_00127">
    <property type="entry name" value="His_tRNA_synth"/>
    <property type="match status" value="1"/>
</dbReference>
<dbReference type="NCBIfam" id="TIGR00442">
    <property type="entry name" value="hisS"/>
    <property type="match status" value="1"/>
</dbReference>
<dbReference type="InterPro" id="IPR045864">
    <property type="entry name" value="aa-tRNA-synth_II/BPL/LPL"/>
</dbReference>
<dbReference type="CDD" id="cd00773">
    <property type="entry name" value="HisRS-like_core"/>
    <property type="match status" value="1"/>
</dbReference>
<evidence type="ECO:0000256" key="12">
    <source>
        <dbReference type="HAMAP-Rule" id="MF_00127"/>
    </source>
</evidence>
<evidence type="ECO:0000256" key="11">
    <source>
        <dbReference type="ARBA" id="ARBA00047639"/>
    </source>
</evidence>
<dbReference type="AlphaFoldDB" id="D1CBI3"/>
<evidence type="ECO:0000256" key="10">
    <source>
        <dbReference type="ARBA" id="ARBA00025246"/>
    </source>
</evidence>
<dbReference type="EC" id="6.1.1.21" evidence="12"/>
<feature type="binding site" evidence="13">
    <location>
        <position position="111"/>
    </location>
    <ligand>
        <name>L-histidine</name>
        <dbReference type="ChEBI" id="CHEBI:57595"/>
    </ligand>
</feature>
<dbReference type="Gene3D" id="3.40.50.800">
    <property type="entry name" value="Anticodon-binding domain"/>
    <property type="match status" value="1"/>
</dbReference>
<comment type="function">
    <text evidence="10">Required for the first step of histidine biosynthesis. May allow the feedback regulation of ATP phosphoribosyltransferase activity by histidine.</text>
</comment>
<keyword evidence="6 12" id="KW-0547">Nucleotide-binding</keyword>
<dbReference type="SUPFAM" id="SSF55681">
    <property type="entry name" value="Class II aaRS and biotin synthetases"/>
    <property type="match status" value="1"/>
</dbReference>